<keyword evidence="3 5" id="KW-0808">Transferase</keyword>
<protein>
    <submittedName>
        <fullName evidence="5">Putative glycosyltransferase</fullName>
    </submittedName>
</protein>
<keyword evidence="2" id="KW-0328">Glycosyltransferase</keyword>
<gene>
    <name evidence="5" type="ordered locus">Sinac_4409</name>
</gene>
<dbReference type="Gene3D" id="3.90.550.10">
    <property type="entry name" value="Spore Coat Polysaccharide Biosynthesis Protein SpsA, Chain A"/>
    <property type="match status" value="1"/>
</dbReference>
<dbReference type="STRING" id="886293.Sinac_4409"/>
<reference evidence="5 6" key="1">
    <citation type="submission" date="2012-02" db="EMBL/GenBank/DDBJ databases">
        <title>Complete sequence of chromosome of Singulisphaera acidiphila DSM 18658.</title>
        <authorList>
            <consortium name="US DOE Joint Genome Institute (JGI-PGF)"/>
            <person name="Lucas S."/>
            <person name="Copeland A."/>
            <person name="Lapidus A."/>
            <person name="Glavina del Rio T."/>
            <person name="Dalin E."/>
            <person name="Tice H."/>
            <person name="Bruce D."/>
            <person name="Goodwin L."/>
            <person name="Pitluck S."/>
            <person name="Peters L."/>
            <person name="Ovchinnikova G."/>
            <person name="Chertkov O."/>
            <person name="Kyrpides N."/>
            <person name="Mavromatis K."/>
            <person name="Ivanova N."/>
            <person name="Brettin T."/>
            <person name="Detter J.C."/>
            <person name="Han C."/>
            <person name="Larimer F."/>
            <person name="Land M."/>
            <person name="Hauser L."/>
            <person name="Markowitz V."/>
            <person name="Cheng J.-F."/>
            <person name="Hugenholtz P."/>
            <person name="Woyke T."/>
            <person name="Wu D."/>
            <person name="Tindall B."/>
            <person name="Pomrenke H."/>
            <person name="Brambilla E."/>
            <person name="Klenk H.-P."/>
            <person name="Eisen J.A."/>
        </authorList>
    </citation>
    <scope>NUCLEOTIDE SEQUENCE [LARGE SCALE GENOMIC DNA]</scope>
    <source>
        <strain evidence="6">ATCC BAA-1392 / DSM 18658 / VKM B-2454 / MOB10</strain>
    </source>
</reference>
<dbReference type="Proteomes" id="UP000010798">
    <property type="component" value="Chromosome"/>
</dbReference>
<evidence type="ECO:0000259" key="4">
    <source>
        <dbReference type="Pfam" id="PF00535"/>
    </source>
</evidence>
<organism evidence="5 6">
    <name type="scientific">Singulisphaera acidiphila (strain ATCC BAA-1392 / DSM 18658 / VKM B-2454 / MOB10)</name>
    <dbReference type="NCBI Taxonomy" id="886293"/>
    <lineage>
        <taxon>Bacteria</taxon>
        <taxon>Pseudomonadati</taxon>
        <taxon>Planctomycetota</taxon>
        <taxon>Planctomycetia</taxon>
        <taxon>Isosphaerales</taxon>
        <taxon>Isosphaeraceae</taxon>
        <taxon>Singulisphaera</taxon>
    </lineage>
</organism>
<evidence type="ECO:0000256" key="2">
    <source>
        <dbReference type="ARBA" id="ARBA00022676"/>
    </source>
</evidence>
<dbReference type="PANTHER" id="PTHR43179">
    <property type="entry name" value="RHAMNOSYLTRANSFERASE WBBL"/>
    <property type="match status" value="1"/>
</dbReference>
<dbReference type="GO" id="GO:0016757">
    <property type="term" value="F:glycosyltransferase activity"/>
    <property type="evidence" value="ECO:0007669"/>
    <property type="project" value="UniProtKB-KW"/>
</dbReference>
<sequence length="468" mass="52092">MIPHDPTMIVDDDLLSVSDRRTLAVFDDALNLNPVSRNPTRLSPETMTEVLATPLSDRLGRFLRARTGEPAVGRISVIVVTYNQLAFSRLCLESVLANSSMADLEVIVVDNGSHDGTPHYLAELAALTPSVRPLLNAENRGFAQANNQGLAESTGDVLILLNNDTIVPPDWDARLVRHLKHSDLGLVGPLTNRTCNEAQLATDYTTYGGLVELADRLSEIEAGTRFEIGMLAMFCVAMRRDVWNQLGPIDERFGLGLFEDDDYARRAKAAGYRVVCARDAFVHHFGQASFGALNDGEYGRLWHHNRAMFEAKWQESWSPHSQRTDAYRMLVDRLRTAVRLHLPEGATAAVVSKGDEDLLDLGTRRAWHFPCDEAGSPLGHHPADGAQAVGHLLEWHRRGVEYLVIPAPQFWYLDFYQDLRTWLEESCPPPVRIADTCLIFDLRRLSRNGLPPYSLNTSSIAAPSSEGF</sequence>
<feature type="domain" description="Glycosyltransferase 2-like" evidence="4">
    <location>
        <begin position="76"/>
        <end position="242"/>
    </location>
</feature>
<evidence type="ECO:0000256" key="1">
    <source>
        <dbReference type="ARBA" id="ARBA00006739"/>
    </source>
</evidence>
<comment type="similarity">
    <text evidence="1">Belongs to the glycosyltransferase 2 family.</text>
</comment>
<dbReference type="KEGG" id="saci:Sinac_4409"/>
<dbReference type="PANTHER" id="PTHR43179:SF12">
    <property type="entry name" value="GALACTOFURANOSYLTRANSFERASE GLFT2"/>
    <property type="match status" value="1"/>
</dbReference>
<proteinExistence type="inferred from homology"/>
<dbReference type="AlphaFoldDB" id="L0DIB1"/>
<dbReference type="eggNOG" id="COG1216">
    <property type="taxonomic scope" value="Bacteria"/>
</dbReference>
<dbReference type="Pfam" id="PF00535">
    <property type="entry name" value="Glycos_transf_2"/>
    <property type="match status" value="1"/>
</dbReference>
<dbReference type="InterPro" id="IPR001173">
    <property type="entry name" value="Glyco_trans_2-like"/>
</dbReference>
<evidence type="ECO:0000313" key="5">
    <source>
        <dbReference type="EMBL" id="AGA28600.1"/>
    </source>
</evidence>
<dbReference type="InterPro" id="IPR029044">
    <property type="entry name" value="Nucleotide-diphossugar_trans"/>
</dbReference>
<dbReference type="CDD" id="cd04186">
    <property type="entry name" value="GT_2_like_c"/>
    <property type="match status" value="1"/>
</dbReference>
<evidence type="ECO:0000313" key="6">
    <source>
        <dbReference type="Proteomes" id="UP000010798"/>
    </source>
</evidence>
<dbReference type="SUPFAM" id="SSF53448">
    <property type="entry name" value="Nucleotide-diphospho-sugar transferases"/>
    <property type="match status" value="1"/>
</dbReference>
<name>L0DIB1_SINAD</name>
<evidence type="ECO:0000256" key="3">
    <source>
        <dbReference type="ARBA" id="ARBA00022679"/>
    </source>
</evidence>
<dbReference type="HOGENOM" id="CLU_583811_0_0_0"/>
<accession>L0DIB1</accession>
<keyword evidence="6" id="KW-1185">Reference proteome</keyword>
<dbReference type="EMBL" id="CP003364">
    <property type="protein sequence ID" value="AGA28600.1"/>
    <property type="molecule type" value="Genomic_DNA"/>
</dbReference>